<evidence type="ECO:0000313" key="2">
    <source>
        <dbReference type="Proteomes" id="UP000001542"/>
    </source>
</evidence>
<dbReference type="VEuPathDB" id="TrichDB:TVAGG3_1035180"/>
<accession>A2DJP9</accession>
<reference evidence="1" key="1">
    <citation type="submission" date="2006-10" db="EMBL/GenBank/DDBJ databases">
        <authorList>
            <person name="Amadeo P."/>
            <person name="Zhao Q."/>
            <person name="Wortman J."/>
            <person name="Fraser-Liggett C."/>
            <person name="Carlton J."/>
        </authorList>
    </citation>
    <scope>NUCLEOTIDE SEQUENCE</scope>
    <source>
        <strain evidence="1">G3</strain>
    </source>
</reference>
<dbReference type="KEGG" id="tva:5464975"/>
<protein>
    <submittedName>
        <fullName evidence="1">Uncharacterized protein</fullName>
    </submittedName>
</protein>
<dbReference type="InParanoid" id="A2DJP9"/>
<dbReference type="AlphaFoldDB" id="A2DJP9"/>
<dbReference type="VEuPathDB" id="TrichDB:TVAG_101670"/>
<sequence>MNLDGALEVFNTSLDQIIGSSEDPMLSIRWIFQDFPQFQEQMLQRVFERIIDPPYLEKIKTSQPILPLVQILGFVASDHPHLREIILINKIQELEQAIVRQRDMEADLVLRQLVDYAFQNQWITVQQFGMIRPAFDVTIQPAIEEVIVAPKETVEEVEEPVEQKPRAYRAWMLPASVWGRGNSEDLSNLEVDDRSKVESTKTQKYFKVTPEYENKRCSVCGGSFTKGMVMHDVVFTDAEYVKGSGLVHIKCKPRILDFLT</sequence>
<organism evidence="1 2">
    <name type="scientific">Trichomonas vaginalis (strain ATCC PRA-98 / G3)</name>
    <dbReference type="NCBI Taxonomy" id="412133"/>
    <lineage>
        <taxon>Eukaryota</taxon>
        <taxon>Metamonada</taxon>
        <taxon>Parabasalia</taxon>
        <taxon>Trichomonadida</taxon>
        <taxon>Trichomonadidae</taxon>
        <taxon>Trichomonas</taxon>
    </lineage>
</organism>
<dbReference type="RefSeq" id="XP_001580435.1">
    <property type="nucleotide sequence ID" value="XM_001580385.1"/>
</dbReference>
<reference evidence="1" key="2">
    <citation type="journal article" date="2007" name="Science">
        <title>Draft genome sequence of the sexually transmitted pathogen Trichomonas vaginalis.</title>
        <authorList>
            <person name="Carlton J.M."/>
            <person name="Hirt R.P."/>
            <person name="Silva J.C."/>
            <person name="Delcher A.L."/>
            <person name="Schatz M."/>
            <person name="Zhao Q."/>
            <person name="Wortman J.R."/>
            <person name="Bidwell S.L."/>
            <person name="Alsmark U.C.M."/>
            <person name="Besteiro S."/>
            <person name="Sicheritz-Ponten T."/>
            <person name="Noel C.J."/>
            <person name="Dacks J.B."/>
            <person name="Foster P.G."/>
            <person name="Simillion C."/>
            <person name="Van de Peer Y."/>
            <person name="Miranda-Saavedra D."/>
            <person name="Barton G.J."/>
            <person name="Westrop G.D."/>
            <person name="Mueller S."/>
            <person name="Dessi D."/>
            <person name="Fiori P.L."/>
            <person name="Ren Q."/>
            <person name="Paulsen I."/>
            <person name="Zhang H."/>
            <person name="Bastida-Corcuera F.D."/>
            <person name="Simoes-Barbosa A."/>
            <person name="Brown M.T."/>
            <person name="Hayes R.D."/>
            <person name="Mukherjee M."/>
            <person name="Okumura C.Y."/>
            <person name="Schneider R."/>
            <person name="Smith A.J."/>
            <person name="Vanacova S."/>
            <person name="Villalvazo M."/>
            <person name="Haas B.J."/>
            <person name="Pertea M."/>
            <person name="Feldblyum T.V."/>
            <person name="Utterback T.R."/>
            <person name="Shu C.L."/>
            <person name="Osoegawa K."/>
            <person name="de Jong P.J."/>
            <person name="Hrdy I."/>
            <person name="Horvathova L."/>
            <person name="Zubacova Z."/>
            <person name="Dolezal P."/>
            <person name="Malik S.B."/>
            <person name="Logsdon J.M. Jr."/>
            <person name="Henze K."/>
            <person name="Gupta A."/>
            <person name="Wang C.C."/>
            <person name="Dunne R.L."/>
            <person name="Upcroft J.A."/>
            <person name="Upcroft P."/>
            <person name="White O."/>
            <person name="Salzberg S.L."/>
            <person name="Tang P."/>
            <person name="Chiu C.-H."/>
            <person name="Lee Y.-S."/>
            <person name="Embley T.M."/>
            <person name="Coombs G.H."/>
            <person name="Mottram J.C."/>
            <person name="Tachezy J."/>
            <person name="Fraser-Liggett C.M."/>
            <person name="Johnson P.J."/>
        </authorList>
    </citation>
    <scope>NUCLEOTIDE SEQUENCE [LARGE SCALE GENOMIC DNA]</scope>
    <source>
        <strain evidence="1">G3</strain>
    </source>
</reference>
<evidence type="ECO:0000313" key="1">
    <source>
        <dbReference type="EMBL" id="EAY19449.1"/>
    </source>
</evidence>
<keyword evidence="2" id="KW-1185">Reference proteome</keyword>
<proteinExistence type="predicted"/>
<gene>
    <name evidence="1" type="ORF">TVAG_101670</name>
</gene>
<dbReference type="EMBL" id="DS113208">
    <property type="protein sequence ID" value="EAY19449.1"/>
    <property type="molecule type" value="Genomic_DNA"/>
</dbReference>
<name>A2DJP9_TRIV3</name>
<dbReference type="Proteomes" id="UP000001542">
    <property type="component" value="Unassembled WGS sequence"/>
</dbReference>